<evidence type="ECO:0000313" key="1">
    <source>
        <dbReference type="EMBL" id="CAG8587284.1"/>
    </source>
</evidence>
<accession>A0ABN7UFY4</accession>
<name>A0ABN7UFY4_GIGMA</name>
<evidence type="ECO:0000313" key="2">
    <source>
        <dbReference type="Proteomes" id="UP000789901"/>
    </source>
</evidence>
<sequence>PYDILIYSCWFVLRLASLYNLITHNSVQRQNSRLSSLLSEAYLNFCCSELIILLNKMESDHSKILNTSTLHESVKPKDEFNIDIDLHNGYPITQIDCSPNMKYVSTLSEFDKSVVLWSINYNLENTYKKSIMVDGIYFIASNFGERVLIISHMHDSLERIKMDLNVHRFHDEKLTYDYEFMDPYTLMNPVSADKLFRRLKAKINPPYIIKADCIIYVNDDEQLFFDILVNKYVMNEDKWINYLRDDLNDYNKISTPPGKDDIKNFIKKIASDLEKNITKRDCYIQGTETYGRHFKWTLNCKDVKFTLEVSQENSEVSKENKQEPVHEENERELVYEKNQQKVNLYVRQCQALSNDDLVMATEKCIILWTFIPSEGIRVHYIWGIDRDISDKEYWKEIFSKPLAERFLPQSDFDRIINEANIKSDEDKDESDTSDTEISQIRKKLDELTSFFNDFNKFREEITSKLDKLQQN</sequence>
<comment type="caution">
    <text evidence="1">The sequence shown here is derived from an EMBL/GenBank/DDBJ whole genome shotgun (WGS) entry which is preliminary data.</text>
</comment>
<reference evidence="1 2" key="1">
    <citation type="submission" date="2021-06" db="EMBL/GenBank/DDBJ databases">
        <authorList>
            <person name="Kallberg Y."/>
            <person name="Tangrot J."/>
            <person name="Rosling A."/>
        </authorList>
    </citation>
    <scope>NUCLEOTIDE SEQUENCE [LARGE SCALE GENOMIC DNA]</scope>
    <source>
        <strain evidence="1 2">120-4 pot B 10/14</strain>
    </source>
</reference>
<dbReference type="EMBL" id="CAJVQB010002787">
    <property type="protein sequence ID" value="CAG8587284.1"/>
    <property type="molecule type" value="Genomic_DNA"/>
</dbReference>
<organism evidence="1 2">
    <name type="scientific">Gigaspora margarita</name>
    <dbReference type="NCBI Taxonomy" id="4874"/>
    <lineage>
        <taxon>Eukaryota</taxon>
        <taxon>Fungi</taxon>
        <taxon>Fungi incertae sedis</taxon>
        <taxon>Mucoromycota</taxon>
        <taxon>Glomeromycotina</taxon>
        <taxon>Glomeromycetes</taxon>
        <taxon>Diversisporales</taxon>
        <taxon>Gigasporaceae</taxon>
        <taxon>Gigaspora</taxon>
    </lineage>
</organism>
<feature type="non-terminal residue" evidence="1">
    <location>
        <position position="1"/>
    </location>
</feature>
<dbReference type="Proteomes" id="UP000789901">
    <property type="component" value="Unassembled WGS sequence"/>
</dbReference>
<gene>
    <name evidence="1" type="ORF">GMARGA_LOCUS6236</name>
</gene>
<proteinExistence type="predicted"/>
<keyword evidence="2" id="KW-1185">Reference proteome</keyword>
<protein>
    <submittedName>
        <fullName evidence="1">13161_t:CDS:1</fullName>
    </submittedName>
</protein>